<sequence length="530" mass="60325">MKGKLDWQIKPKDYDYCREVARSAYADMLHDYERNRLYYVGLRAAIKQKREEVEEFNPIANVAQDVIASNGFSDKIKLIRKRSTDVEVGSGKDMERRANILVTEVFDTELIGEGAIGVFNHAHKELLTDDCLVVPCECTMYAQVVESNLASKWNNLHPIITKHGNIEPPQEKESGTSSALALHDVQLTQVKSEWFKPITNPVPIFKFDFETPNKPIPLNNQVNLTSKVINSGSCNAIFVWWDAFMDPAKKNVKVNEDLTIIGNHNEYSLMFDLSTKKPQEITPIESVVPFGGIHLAGISRTRLGQMNNEKRNASFIRALELFQSKMKEPFNILSLSDLTLLPLIAAATTSASKIYISKQNKYMETLLHDYIKSNKTLTNSKMVFLDQSNEDLQLENIPDKIDLIIGEPYFTSCYLPWYNLFYWYKVHELIKNAPQSDLWKIRSPLVEVEGFNVKHFDDIIMKSCDIGDADVEPQPLWEYPCIAKNRKNLGKINGMALWANWFLTEEVIDSCGPVQSSIIKHGEFIGLGCS</sequence>
<keyword evidence="3" id="KW-1185">Reference proteome</keyword>
<dbReference type="PANTHER" id="PTHR11006:SF4">
    <property type="entry name" value="PROTEIN ARGININE N-METHYLTRANSFERASE 7"/>
    <property type="match status" value="1"/>
</dbReference>
<accession>A0A7R8D262</accession>
<dbReference type="GO" id="GO:0035241">
    <property type="term" value="F:protein-arginine omega-N monomethyltransferase activity"/>
    <property type="evidence" value="ECO:0007669"/>
    <property type="project" value="UniProtKB-EC"/>
</dbReference>
<keyword evidence="1" id="KW-0949">S-adenosyl-L-methionine</keyword>
<organism evidence="2 3">
    <name type="scientific">Lepeophtheirus salmonis</name>
    <name type="common">Salmon louse</name>
    <name type="synonym">Caligus salmonis</name>
    <dbReference type="NCBI Taxonomy" id="72036"/>
    <lineage>
        <taxon>Eukaryota</taxon>
        <taxon>Metazoa</taxon>
        <taxon>Ecdysozoa</taxon>
        <taxon>Arthropoda</taxon>
        <taxon>Crustacea</taxon>
        <taxon>Multicrustacea</taxon>
        <taxon>Hexanauplia</taxon>
        <taxon>Copepoda</taxon>
        <taxon>Siphonostomatoida</taxon>
        <taxon>Caligidae</taxon>
        <taxon>Lepeophtheirus</taxon>
    </lineage>
</organism>
<dbReference type="Proteomes" id="UP000675881">
    <property type="component" value="Chromosome 7"/>
</dbReference>
<dbReference type="PANTHER" id="PTHR11006">
    <property type="entry name" value="PROTEIN ARGININE N-METHYLTRANSFERASE"/>
    <property type="match status" value="1"/>
</dbReference>
<evidence type="ECO:0000313" key="3">
    <source>
        <dbReference type="Proteomes" id="UP000675881"/>
    </source>
</evidence>
<dbReference type="SUPFAM" id="SSF53335">
    <property type="entry name" value="S-adenosyl-L-methionine-dependent methyltransferases"/>
    <property type="match status" value="1"/>
</dbReference>
<dbReference type="InterPro" id="IPR025799">
    <property type="entry name" value="Arg_MeTrfase"/>
</dbReference>
<dbReference type="OrthoDB" id="412876at2759"/>
<proteinExistence type="predicted"/>
<dbReference type="GO" id="GO:0032259">
    <property type="term" value="P:methylation"/>
    <property type="evidence" value="ECO:0007669"/>
    <property type="project" value="UniProtKB-KW"/>
</dbReference>
<keyword evidence="2" id="KW-0808">Transferase</keyword>
<dbReference type="InterPro" id="IPR029063">
    <property type="entry name" value="SAM-dependent_MTases_sf"/>
</dbReference>
<protein>
    <submittedName>
        <fullName evidence="2">PRMT7</fullName>
        <ecNumber evidence="2">2.1.1.321</ecNumber>
    </submittedName>
</protein>
<gene>
    <name evidence="2" type="ORF">LSAA_12865</name>
</gene>
<dbReference type="AlphaFoldDB" id="A0A7R8D262"/>
<dbReference type="Gene3D" id="2.70.160.11">
    <property type="entry name" value="Hnrnp arginine n-methyltransferase1"/>
    <property type="match status" value="2"/>
</dbReference>
<evidence type="ECO:0000313" key="2">
    <source>
        <dbReference type="EMBL" id="CAF3002422.1"/>
    </source>
</evidence>
<dbReference type="GO" id="GO:0042054">
    <property type="term" value="F:histone methyltransferase activity"/>
    <property type="evidence" value="ECO:0007669"/>
    <property type="project" value="TreeGrafter"/>
</dbReference>
<name>A0A7R8D262_LEPSM</name>
<dbReference type="Gene3D" id="3.40.50.150">
    <property type="entry name" value="Vaccinia Virus protein VP39"/>
    <property type="match status" value="2"/>
</dbReference>
<dbReference type="EC" id="2.1.1.321" evidence="2"/>
<keyword evidence="2" id="KW-0489">Methyltransferase</keyword>
<dbReference type="EMBL" id="HG994586">
    <property type="protein sequence ID" value="CAF3002422.1"/>
    <property type="molecule type" value="Genomic_DNA"/>
</dbReference>
<reference evidence="2" key="1">
    <citation type="submission" date="2021-02" db="EMBL/GenBank/DDBJ databases">
        <authorList>
            <person name="Bekaert M."/>
        </authorList>
    </citation>
    <scope>NUCLEOTIDE SEQUENCE</scope>
    <source>
        <strain evidence="2">IoA-00</strain>
    </source>
</reference>
<evidence type="ECO:0000256" key="1">
    <source>
        <dbReference type="ARBA" id="ARBA00022691"/>
    </source>
</evidence>